<feature type="compositionally biased region" description="Low complexity" evidence="6">
    <location>
        <begin position="293"/>
        <end position="309"/>
    </location>
</feature>
<dbReference type="PANTHER" id="PTHR22765:SF434">
    <property type="entry name" value="GB|AAD18119.1-RELATED"/>
    <property type="match status" value="1"/>
</dbReference>
<evidence type="ECO:0000313" key="10">
    <source>
        <dbReference type="EMBL" id="KAJ8657828.1"/>
    </source>
</evidence>
<evidence type="ECO:0000259" key="9">
    <source>
        <dbReference type="PROSITE" id="PS50089"/>
    </source>
</evidence>
<dbReference type="GO" id="GO:0008270">
    <property type="term" value="F:zinc ion binding"/>
    <property type="evidence" value="ECO:0007669"/>
    <property type="project" value="UniProtKB-KW"/>
</dbReference>
<dbReference type="InterPro" id="IPR003137">
    <property type="entry name" value="PA_domain"/>
</dbReference>
<dbReference type="SUPFAM" id="SSF52025">
    <property type="entry name" value="PA domain"/>
    <property type="match status" value="1"/>
</dbReference>
<dbReference type="Gene3D" id="3.30.40.10">
    <property type="entry name" value="Zinc/RING finger domain, C3HC4 (zinc finger)"/>
    <property type="match status" value="1"/>
</dbReference>
<dbReference type="PANTHER" id="PTHR22765">
    <property type="entry name" value="RING FINGER AND PROTEASE ASSOCIATED DOMAIN-CONTAINING"/>
    <property type="match status" value="1"/>
</dbReference>
<feature type="transmembrane region" description="Helical" evidence="7">
    <location>
        <begin position="208"/>
        <end position="232"/>
    </location>
</feature>
<dbReference type="Proteomes" id="UP001234581">
    <property type="component" value="Unassembled WGS sequence"/>
</dbReference>
<dbReference type="Pfam" id="PF02225">
    <property type="entry name" value="PA"/>
    <property type="match status" value="1"/>
</dbReference>
<dbReference type="GeneID" id="83213766"/>
<evidence type="ECO:0000256" key="5">
    <source>
        <dbReference type="PROSITE-ProRule" id="PRU00175"/>
    </source>
</evidence>
<feature type="region of interest" description="Disordered" evidence="6">
    <location>
        <begin position="404"/>
        <end position="440"/>
    </location>
</feature>
<dbReference type="InterPro" id="IPR001841">
    <property type="entry name" value="Znf_RING"/>
</dbReference>
<evidence type="ECO:0000256" key="3">
    <source>
        <dbReference type="ARBA" id="ARBA00022989"/>
    </source>
</evidence>
<feature type="compositionally biased region" description="Low complexity" evidence="6">
    <location>
        <begin position="410"/>
        <end position="428"/>
    </location>
</feature>
<keyword evidence="5" id="KW-0863">Zinc-finger</keyword>
<dbReference type="CDD" id="cd16454">
    <property type="entry name" value="RING-H2_PA-TM-RING"/>
    <property type="match status" value="1"/>
</dbReference>
<dbReference type="GO" id="GO:0005737">
    <property type="term" value="C:cytoplasm"/>
    <property type="evidence" value="ECO:0007669"/>
    <property type="project" value="TreeGrafter"/>
</dbReference>
<keyword evidence="4 7" id="KW-0472">Membrane</keyword>
<dbReference type="AlphaFoldDB" id="A0AAD7V1W5"/>
<evidence type="ECO:0000256" key="7">
    <source>
        <dbReference type="SAM" id="Phobius"/>
    </source>
</evidence>
<feature type="chain" id="PRO_5042297371" description="RING-type domain-containing protein" evidence="8">
    <location>
        <begin position="18"/>
        <end position="527"/>
    </location>
</feature>
<evidence type="ECO:0000256" key="1">
    <source>
        <dbReference type="ARBA" id="ARBA00004370"/>
    </source>
</evidence>
<feature type="region of interest" description="Disordered" evidence="6">
    <location>
        <begin position="497"/>
        <end position="527"/>
    </location>
</feature>
<keyword evidence="5" id="KW-0862">Zinc</keyword>
<accession>A0AAD7V1W5</accession>
<feature type="domain" description="RING-type" evidence="9">
    <location>
        <begin position="352"/>
        <end position="394"/>
    </location>
</feature>
<keyword evidence="11" id="KW-1185">Reference proteome</keyword>
<evidence type="ECO:0000256" key="4">
    <source>
        <dbReference type="ARBA" id="ARBA00023136"/>
    </source>
</evidence>
<proteinExistence type="predicted"/>
<dbReference type="Pfam" id="PF13639">
    <property type="entry name" value="zf-RING_2"/>
    <property type="match status" value="1"/>
</dbReference>
<keyword evidence="5" id="KW-0479">Metal-binding</keyword>
<comment type="caution">
    <text evidence="10">The sequence shown here is derived from an EMBL/GenBank/DDBJ whole genome shotgun (WGS) entry which is preliminary data.</text>
</comment>
<organism evidence="10 11">
    <name type="scientific">Lichtheimia ornata</name>
    <dbReference type="NCBI Taxonomy" id="688661"/>
    <lineage>
        <taxon>Eukaryota</taxon>
        <taxon>Fungi</taxon>
        <taxon>Fungi incertae sedis</taxon>
        <taxon>Mucoromycota</taxon>
        <taxon>Mucoromycotina</taxon>
        <taxon>Mucoromycetes</taxon>
        <taxon>Mucorales</taxon>
        <taxon>Lichtheimiaceae</taxon>
        <taxon>Lichtheimia</taxon>
    </lineage>
</organism>
<evidence type="ECO:0000256" key="8">
    <source>
        <dbReference type="SAM" id="SignalP"/>
    </source>
</evidence>
<dbReference type="RefSeq" id="XP_058342741.1">
    <property type="nucleotide sequence ID" value="XM_058486384.1"/>
</dbReference>
<keyword evidence="8" id="KW-0732">Signal</keyword>
<dbReference type="Gene3D" id="3.50.30.30">
    <property type="match status" value="1"/>
</dbReference>
<sequence>MLFSLLLFLLCFSHVNGSLFSTSNPYIAAEPVTLYSNTSSIDSVDSAIEPQNYRQNIIPNSNLTQPPSSGLGGVLYDRGLSCQLDNVSNTPVPALLTDQKKIALVKRGNCTFTDKVLYSQMDGAVGVIIYNNIPFEKDPHAGIMNIPAGNINIAVYYVDLDIGMDLLGKLQQPGTVMQDTQSSNVSYQKTYKVILYPAIGGFPSAWEFTLIVVVALLAVSFLASVGMHYHLWRIRRRQRNMMLENGILPVHLTPITITTKRNVLDSEMLSTFPTRIIGNSSSSSSNDQDDIDNNNNNNHQQQRRNSTQSERSTRSGKALENAAALASASNPSRRASLVATTGPSGDLSDAMCVICLDEFSAGETVRQLPCGHEYHCECIDPWLTVKSASCPLCKHDCSLDIPGNTEQPENDPTSSSNDDNNTSQHQQLQPPPPAAFGPTMSPEQVEALNQSWVLRTLPRTMRRQIREAAAAAAANEEGHGSTMVLPARMTQDNNNNQMQVEEEQVQQRDQSFAGRLARSLPTRWQRR</sequence>
<dbReference type="GO" id="GO:0006511">
    <property type="term" value="P:ubiquitin-dependent protein catabolic process"/>
    <property type="evidence" value="ECO:0007669"/>
    <property type="project" value="TreeGrafter"/>
</dbReference>
<dbReference type="PROSITE" id="PS50089">
    <property type="entry name" value="ZF_RING_2"/>
    <property type="match status" value="1"/>
</dbReference>
<dbReference type="SMART" id="SM00184">
    <property type="entry name" value="RING"/>
    <property type="match status" value="1"/>
</dbReference>
<dbReference type="GO" id="GO:0016020">
    <property type="term" value="C:membrane"/>
    <property type="evidence" value="ECO:0007669"/>
    <property type="project" value="UniProtKB-SubCell"/>
</dbReference>
<feature type="compositionally biased region" description="Low complexity" evidence="6">
    <location>
        <begin position="318"/>
        <end position="337"/>
    </location>
</feature>
<evidence type="ECO:0000313" key="11">
    <source>
        <dbReference type="Proteomes" id="UP001234581"/>
    </source>
</evidence>
<evidence type="ECO:0000256" key="6">
    <source>
        <dbReference type="SAM" id="MobiDB-lite"/>
    </source>
</evidence>
<dbReference type="GO" id="GO:0061630">
    <property type="term" value="F:ubiquitin protein ligase activity"/>
    <property type="evidence" value="ECO:0007669"/>
    <property type="project" value="TreeGrafter"/>
</dbReference>
<feature type="region of interest" description="Disordered" evidence="6">
    <location>
        <begin position="275"/>
        <end position="342"/>
    </location>
</feature>
<name>A0AAD7V1W5_9FUNG</name>
<comment type="subcellular location">
    <subcellularLocation>
        <location evidence="1">Membrane</location>
    </subcellularLocation>
</comment>
<protein>
    <recommendedName>
        <fullName evidence="9">RING-type domain-containing protein</fullName>
    </recommendedName>
</protein>
<dbReference type="EMBL" id="JARTCD010000028">
    <property type="protein sequence ID" value="KAJ8657828.1"/>
    <property type="molecule type" value="Genomic_DNA"/>
</dbReference>
<evidence type="ECO:0000256" key="2">
    <source>
        <dbReference type="ARBA" id="ARBA00022692"/>
    </source>
</evidence>
<dbReference type="InterPro" id="IPR046450">
    <property type="entry name" value="PA_dom_sf"/>
</dbReference>
<dbReference type="SUPFAM" id="SSF57850">
    <property type="entry name" value="RING/U-box"/>
    <property type="match status" value="1"/>
</dbReference>
<reference evidence="10 11" key="1">
    <citation type="submission" date="2023-03" db="EMBL/GenBank/DDBJ databases">
        <title>Genome sequence of Lichtheimia ornata CBS 291.66.</title>
        <authorList>
            <person name="Mohabir J.T."/>
            <person name="Shea T.P."/>
            <person name="Kurbessoian T."/>
            <person name="Berby B."/>
            <person name="Fontaine J."/>
            <person name="Livny J."/>
            <person name="Gnirke A."/>
            <person name="Stajich J.E."/>
            <person name="Cuomo C.A."/>
        </authorList>
    </citation>
    <scope>NUCLEOTIDE SEQUENCE [LARGE SCALE GENOMIC DNA]</scope>
    <source>
        <strain evidence="10">CBS 291.66</strain>
    </source>
</reference>
<dbReference type="InterPro" id="IPR013083">
    <property type="entry name" value="Znf_RING/FYVE/PHD"/>
</dbReference>
<gene>
    <name evidence="10" type="ORF">O0I10_006355</name>
</gene>
<keyword evidence="3 7" id="KW-1133">Transmembrane helix</keyword>
<dbReference type="InterPro" id="IPR051826">
    <property type="entry name" value="E3_ubiquitin-ligase_domain"/>
</dbReference>
<keyword evidence="2 7" id="KW-0812">Transmembrane</keyword>
<feature type="signal peptide" evidence="8">
    <location>
        <begin position="1"/>
        <end position="17"/>
    </location>
</feature>